<dbReference type="Proteomes" id="UP001066276">
    <property type="component" value="Chromosome 4_2"/>
</dbReference>
<comment type="caution">
    <text evidence="1">The sequence shown here is derived from an EMBL/GenBank/DDBJ whole genome shotgun (WGS) entry which is preliminary data.</text>
</comment>
<evidence type="ECO:0000313" key="1">
    <source>
        <dbReference type="EMBL" id="KAJ1162868.1"/>
    </source>
</evidence>
<organism evidence="1 2">
    <name type="scientific">Pleurodeles waltl</name>
    <name type="common">Iberian ribbed newt</name>
    <dbReference type="NCBI Taxonomy" id="8319"/>
    <lineage>
        <taxon>Eukaryota</taxon>
        <taxon>Metazoa</taxon>
        <taxon>Chordata</taxon>
        <taxon>Craniata</taxon>
        <taxon>Vertebrata</taxon>
        <taxon>Euteleostomi</taxon>
        <taxon>Amphibia</taxon>
        <taxon>Batrachia</taxon>
        <taxon>Caudata</taxon>
        <taxon>Salamandroidea</taxon>
        <taxon>Salamandridae</taxon>
        <taxon>Pleurodelinae</taxon>
        <taxon>Pleurodeles</taxon>
    </lineage>
</organism>
<reference evidence="1" key="1">
    <citation type="journal article" date="2022" name="bioRxiv">
        <title>Sequencing and chromosome-scale assembly of the giantPleurodeles waltlgenome.</title>
        <authorList>
            <person name="Brown T."/>
            <person name="Elewa A."/>
            <person name="Iarovenko S."/>
            <person name="Subramanian E."/>
            <person name="Araus A.J."/>
            <person name="Petzold A."/>
            <person name="Susuki M."/>
            <person name="Suzuki K.-i.T."/>
            <person name="Hayashi T."/>
            <person name="Toyoda A."/>
            <person name="Oliveira C."/>
            <person name="Osipova E."/>
            <person name="Leigh N.D."/>
            <person name="Simon A."/>
            <person name="Yun M.H."/>
        </authorList>
    </citation>
    <scope>NUCLEOTIDE SEQUENCE</scope>
    <source>
        <strain evidence="1">20211129_DDA</strain>
        <tissue evidence="1">Liver</tissue>
    </source>
</reference>
<proteinExistence type="predicted"/>
<evidence type="ECO:0000313" key="2">
    <source>
        <dbReference type="Proteomes" id="UP001066276"/>
    </source>
</evidence>
<accession>A0AAV7SG71</accession>
<name>A0AAV7SG71_PLEWA</name>
<sequence length="86" mass="9089">MWDKVTPGRPERTNVVAHRASGVDGPDWRTGGDSQVEGTAAQVVATDTNHRIEIQQDGTMAMVTSVSADGSNGELEQGAERIPADV</sequence>
<dbReference type="AlphaFoldDB" id="A0AAV7SG71"/>
<keyword evidence="2" id="KW-1185">Reference proteome</keyword>
<dbReference type="EMBL" id="JANPWB010000008">
    <property type="protein sequence ID" value="KAJ1162868.1"/>
    <property type="molecule type" value="Genomic_DNA"/>
</dbReference>
<gene>
    <name evidence="1" type="ORF">NDU88_003333</name>
</gene>
<protein>
    <submittedName>
        <fullName evidence="1">Uncharacterized protein</fullName>
    </submittedName>
</protein>